<accession>Q0UNY6</accession>
<gene>
    <name evidence="2" type="ORF">SNOG_06528</name>
</gene>
<sequence>MVRRNRAMEDADKRPESCAGDEITASALSSVTPGEAPTTLVPLDGNE</sequence>
<dbReference type="InParanoid" id="Q0UNY6"/>
<dbReference type="HOGENOM" id="CLU_3175593_0_0_1"/>
<feature type="region of interest" description="Disordered" evidence="1">
    <location>
        <begin position="1"/>
        <end position="47"/>
    </location>
</feature>
<protein>
    <submittedName>
        <fullName evidence="2">Uncharacterized protein</fullName>
    </submittedName>
</protein>
<evidence type="ECO:0000256" key="1">
    <source>
        <dbReference type="SAM" id="MobiDB-lite"/>
    </source>
</evidence>
<reference evidence="3" key="1">
    <citation type="journal article" date="2007" name="Plant Cell">
        <title>Dothideomycete-plant interactions illuminated by genome sequencing and EST analysis of the wheat pathogen Stagonospora nodorum.</title>
        <authorList>
            <person name="Hane J.K."/>
            <person name="Lowe R.G."/>
            <person name="Solomon P.S."/>
            <person name="Tan K.C."/>
            <person name="Schoch C.L."/>
            <person name="Spatafora J.W."/>
            <person name="Crous P.W."/>
            <person name="Kodira C."/>
            <person name="Birren B.W."/>
            <person name="Galagan J.E."/>
            <person name="Torriani S.F."/>
            <person name="McDonald B.A."/>
            <person name="Oliver R.P."/>
        </authorList>
    </citation>
    <scope>NUCLEOTIDE SEQUENCE [LARGE SCALE GENOMIC DNA]</scope>
    <source>
        <strain evidence="3">SN15 / ATCC MYA-4574 / FGSC 10173</strain>
    </source>
</reference>
<evidence type="ECO:0000313" key="2">
    <source>
        <dbReference type="EMBL" id="EAT86359.1"/>
    </source>
</evidence>
<organism evidence="2 3">
    <name type="scientific">Phaeosphaeria nodorum (strain SN15 / ATCC MYA-4574 / FGSC 10173)</name>
    <name type="common">Glume blotch fungus</name>
    <name type="synonym">Parastagonospora nodorum</name>
    <dbReference type="NCBI Taxonomy" id="321614"/>
    <lineage>
        <taxon>Eukaryota</taxon>
        <taxon>Fungi</taxon>
        <taxon>Dikarya</taxon>
        <taxon>Ascomycota</taxon>
        <taxon>Pezizomycotina</taxon>
        <taxon>Dothideomycetes</taxon>
        <taxon>Pleosporomycetidae</taxon>
        <taxon>Pleosporales</taxon>
        <taxon>Pleosporineae</taxon>
        <taxon>Phaeosphaeriaceae</taxon>
        <taxon>Parastagonospora</taxon>
    </lineage>
</organism>
<evidence type="ECO:0000313" key="3">
    <source>
        <dbReference type="Proteomes" id="UP000001055"/>
    </source>
</evidence>
<proteinExistence type="predicted"/>
<dbReference type="AlphaFoldDB" id="Q0UNY6"/>
<name>Q0UNY6_PHANO</name>
<dbReference type="EMBL" id="CH445333">
    <property type="protein sequence ID" value="EAT86359.1"/>
    <property type="molecule type" value="Genomic_DNA"/>
</dbReference>
<dbReference type="RefSeq" id="XP_001796895.1">
    <property type="nucleotide sequence ID" value="XM_001796843.1"/>
</dbReference>
<dbReference type="GeneID" id="5973774"/>
<dbReference type="Proteomes" id="UP000001055">
    <property type="component" value="Unassembled WGS sequence"/>
</dbReference>
<feature type="compositionally biased region" description="Basic and acidic residues" evidence="1">
    <location>
        <begin position="1"/>
        <end position="16"/>
    </location>
</feature>
<dbReference type="KEGG" id="pno:SNOG_06528"/>